<dbReference type="Proteomes" id="UP000016487">
    <property type="component" value="Unassembled WGS sequence"/>
</dbReference>
<reference evidence="2" key="2">
    <citation type="submission" date="2015-03" db="EMBL/GenBank/DDBJ databases">
        <title>Genome sequence of Pseudoalteromonas citrea.</title>
        <authorList>
            <person name="Xie B.-B."/>
            <person name="Rong J.-C."/>
            <person name="Qin Q.-L."/>
            <person name="Zhang Y.-Z."/>
        </authorList>
    </citation>
    <scope>NUCLEOTIDE SEQUENCE</scope>
    <source>
        <strain evidence="2">DSM 8771</strain>
    </source>
</reference>
<dbReference type="PANTHER" id="PTHR42905">
    <property type="entry name" value="PHOSPHOENOLPYRUVATE CARBOXYLASE"/>
    <property type="match status" value="1"/>
</dbReference>
<dbReference type="InterPro" id="IPR039556">
    <property type="entry name" value="ICL/PEPM"/>
</dbReference>
<evidence type="ECO:0000256" key="1">
    <source>
        <dbReference type="ARBA" id="ARBA00022723"/>
    </source>
</evidence>
<dbReference type="Pfam" id="PF13714">
    <property type="entry name" value="PEP_mutase"/>
    <property type="match status" value="1"/>
</dbReference>
<proteinExistence type="predicted"/>
<dbReference type="CDD" id="cd00377">
    <property type="entry name" value="ICL_PEPM"/>
    <property type="match status" value="1"/>
</dbReference>
<evidence type="ECO:0000313" key="2">
    <source>
        <dbReference type="EMBL" id="KAF7771172.1"/>
    </source>
</evidence>
<dbReference type="SUPFAM" id="SSF51621">
    <property type="entry name" value="Phosphoenolpyruvate/pyruvate domain"/>
    <property type="match status" value="1"/>
</dbReference>
<evidence type="ECO:0000313" key="3">
    <source>
        <dbReference type="Proteomes" id="UP000016487"/>
    </source>
</evidence>
<dbReference type="Gene3D" id="3.20.20.60">
    <property type="entry name" value="Phosphoenolpyruvate-binding domains"/>
    <property type="match status" value="1"/>
</dbReference>
<organism evidence="2 3">
    <name type="scientific">Pseudoalteromonas citrea</name>
    <dbReference type="NCBI Taxonomy" id="43655"/>
    <lineage>
        <taxon>Bacteria</taxon>
        <taxon>Pseudomonadati</taxon>
        <taxon>Pseudomonadota</taxon>
        <taxon>Gammaproteobacteria</taxon>
        <taxon>Alteromonadales</taxon>
        <taxon>Pseudoalteromonadaceae</taxon>
        <taxon>Pseudoalteromonas</taxon>
    </lineage>
</organism>
<dbReference type="GO" id="GO:0046872">
    <property type="term" value="F:metal ion binding"/>
    <property type="evidence" value="ECO:0007669"/>
    <property type="project" value="UniProtKB-KW"/>
</dbReference>
<dbReference type="AlphaFoldDB" id="A0AAD4FRW5"/>
<dbReference type="GO" id="GO:0003824">
    <property type="term" value="F:catalytic activity"/>
    <property type="evidence" value="ECO:0007669"/>
    <property type="project" value="InterPro"/>
</dbReference>
<comment type="caution">
    <text evidence="2">The sequence shown here is derived from an EMBL/GenBank/DDBJ whole genome shotgun (WGS) entry which is preliminary data.</text>
</comment>
<accession>A0AAD4FRW5</accession>
<dbReference type="InterPro" id="IPR040442">
    <property type="entry name" value="Pyrv_kinase-like_dom_sf"/>
</dbReference>
<dbReference type="InterPro" id="IPR015813">
    <property type="entry name" value="Pyrv/PenolPyrv_kinase-like_dom"/>
</dbReference>
<name>A0AAD4FRW5_9GAMM</name>
<evidence type="ECO:0008006" key="4">
    <source>
        <dbReference type="Google" id="ProtNLM"/>
    </source>
</evidence>
<sequence length="255" mass="27981">MLFNTFRALHTTSTPLLLANVWDVPSAKISQKNGFKAIGTSSAALANTLGYKDGENVPFSDVLFMIEKIASAVSVPLTVDIEAGYSEDPEVTFEHIKSLVKLGVVGINIEDSKVIGDTRSLANAEEFACFLSAIKARLSKENIDVFINVRTDTFLLEVKDPVTETKNRITHYQAAGADGIFIPCITNTNHIEAAVNHTHLPVNVMCMPGLTNFNELTELGVKRISMGDFVHTKQLEHFESILLDIKKHGSFSVIF</sequence>
<dbReference type="RefSeq" id="WP_010363410.1">
    <property type="nucleotide sequence ID" value="NZ_AHBZ03000017.1"/>
</dbReference>
<dbReference type="EMBL" id="AHBZ03000017">
    <property type="protein sequence ID" value="KAF7771172.1"/>
    <property type="molecule type" value="Genomic_DNA"/>
</dbReference>
<keyword evidence="1" id="KW-0479">Metal-binding</keyword>
<reference evidence="2" key="1">
    <citation type="journal article" date="2012" name="J. Bacteriol.">
        <title>Genome sequences of type strains of seven species of the marine bacterium Pseudoalteromonas.</title>
        <authorList>
            <person name="Xie B.B."/>
            <person name="Shu Y.L."/>
            <person name="Qin Q.L."/>
            <person name="Rong J.C."/>
            <person name="Zhang X.Y."/>
            <person name="Chen X.L."/>
            <person name="Shi M."/>
            <person name="He H.L."/>
            <person name="Zhou B.C."/>
            <person name="Zhang Y.Z."/>
        </authorList>
    </citation>
    <scope>NUCLEOTIDE SEQUENCE</scope>
    <source>
        <strain evidence="2">DSM 8771</strain>
    </source>
</reference>
<dbReference type="PANTHER" id="PTHR42905:SF16">
    <property type="entry name" value="CARBOXYPHOSPHONOENOLPYRUVATE PHOSPHONOMUTASE-LIKE PROTEIN (AFU_ORTHOLOGUE AFUA_5G07230)"/>
    <property type="match status" value="1"/>
</dbReference>
<protein>
    <recommendedName>
        <fullName evidence="4">Isocitrate lyase/phosphoenolpyruvate mutase family protein</fullName>
    </recommendedName>
</protein>
<gene>
    <name evidence="2" type="ORF">PCIT_a4224</name>
</gene>